<evidence type="ECO:0000256" key="6">
    <source>
        <dbReference type="ARBA" id="ARBA00023163"/>
    </source>
</evidence>
<evidence type="ECO:0000256" key="2">
    <source>
        <dbReference type="ARBA" id="ARBA00006210"/>
    </source>
</evidence>
<evidence type="ECO:0000256" key="10">
    <source>
        <dbReference type="SAM" id="MobiDB-lite"/>
    </source>
</evidence>
<evidence type="ECO:0000256" key="7">
    <source>
        <dbReference type="ARBA" id="ARBA00023242"/>
    </source>
</evidence>
<feature type="region of interest" description="Disordered" evidence="10">
    <location>
        <begin position="581"/>
        <end position="614"/>
    </location>
</feature>
<protein>
    <recommendedName>
        <fullName evidence="3 9">Mediator of RNA polymerase II transcription subunit 1</fullName>
    </recommendedName>
    <alternativeName>
        <fullName evidence="8 9">Mediator complex subunit 1</fullName>
    </alternativeName>
</protein>
<dbReference type="GO" id="GO:0003712">
    <property type="term" value="F:transcription coregulator activity"/>
    <property type="evidence" value="ECO:0007669"/>
    <property type="project" value="InterPro"/>
</dbReference>
<keyword evidence="4 9" id="KW-0805">Transcription regulation</keyword>
<dbReference type="GO" id="GO:0046966">
    <property type="term" value="F:nuclear thyroid hormone receptor binding"/>
    <property type="evidence" value="ECO:0007669"/>
    <property type="project" value="TreeGrafter"/>
</dbReference>
<dbReference type="OrthoDB" id="2281547at2759"/>
<dbReference type="GO" id="GO:0045944">
    <property type="term" value="P:positive regulation of transcription by RNA polymerase II"/>
    <property type="evidence" value="ECO:0007669"/>
    <property type="project" value="UniProtKB-ARBA"/>
</dbReference>
<dbReference type="GO" id="GO:0042974">
    <property type="term" value="F:nuclear retinoic acid receptor binding"/>
    <property type="evidence" value="ECO:0007669"/>
    <property type="project" value="TreeGrafter"/>
</dbReference>
<keyword evidence="7 9" id="KW-0539">Nucleus</keyword>
<gene>
    <name evidence="12" type="ORF">DNTS_018090</name>
</gene>
<comment type="similarity">
    <text evidence="2 9">Belongs to the Mediator complex subunit 1 family.</text>
</comment>
<name>A0A553QGW7_9TELE</name>
<evidence type="ECO:0000259" key="11">
    <source>
        <dbReference type="Pfam" id="PF10744"/>
    </source>
</evidence>
<dbReference type="GO" id="GO:0042809">
    <property type="term" value="F:nuclear vitamin D receptor binding"/>
    <property type="evidence" value="ECO:0007669"/>
    <property type="project" value="TreeGrafter"/>
</dbReference>
<dbReference type="PANTHER" id="PTHR12881:SF4">
    <property type="entry name" value="MEDIATOR OF RNA POLYMERASE II TRANSCRIPTION SUBUNIT 1"/>
    <property type="match status" value="1"/>
</dbReference>
<proteinExistence type="inferred from homology"/>
<evidence type="ECO:0000313" key="12">
    <source>
        <dbReference type="EMBL" id="TRY89178.1"/>
    </source>
</evidence>
<comment type="function">
    <text evidence="9">Component of the Mediator complex, a coactivator involved in the regulated transcription of nearly all RNA polymerase II-dependent genes. Mediator functions as a bridge to convey information from gene-specific regulatory proteins to the basal RNA polymerase II transcription machinery. Mediator is recruited to promoters by direct interactions with regulatory proteins and serves as a scaffold for the assembly of a functional preinitiation complex with RNA polymerase II and the general transcription factors.</text>
</comment>
<feature type="compositionally biased region" description="Polar residues" evidence="10">
    <location>
        <begin position="581"/>
        <end position="590"/>
    </location>
</feature>
<dbReference type="GO" id="GO:0097067">
    <property type="term" value="P:cellular response to thyroid hormone stimulus"/>
    <property type="evidence" value="ECO:0007669"/>
    <property type="project" value="TreeGrafter"/>
</dbReference>
<organism evidence="12 13">
    <name type="scientific">Danionella cerebrum</name>
    <dbReference type="NCBI Taxonomy" id="2873325"/>
    <lineage>
        <taxon>Eukaryota</taxon>
        <taxon>Metazoa</taxon>
        <taxon>Chordata</taxon>
        <taxon>Craniata</taxon>
        <taxon>Vertebrata</taxon>
        <taxon>Euteleostomi</taxon>
        <taxon>Actinopterygii</taxon>
        <taxon>Neopterygii</taxon>
        <taxon>Teleostei</taxon>
        <taxon>Ostariophysi</taxon>
        <taxon>Cypriniformes</taxon>
        <taxon>Danionidae</taxon>
        <taxon>Danioninae</taxon>
        <taxon>Danionella</taxon>
    </lineage>
</organism>
<evidence type="ECO:0000256" key="9">
    <source>
        <dbReference type="RuleBase" id="RU364059"/>
    </source>
</evidence>
<dbReference type="Proteomes" id="UP000316079">
    <property type="component" value="Unassembled WGS sequence"/>
</dbReference>
<dbReference type="InterPro" id="IPR019680">
    <property type="entry name" value="Mediator_Med1"/>
</dbReference>
<dbReference type="Pfam" id="PF10744">
    <property type="entry name" value="Med1"/>
    <property type="match status" value="1"/>
</dbReference>
<feature type="domain" description="Mediator complex subunit Med1" evidence="11">
    <location>
        <begin position="60"/>
        <end position="444"/>
    </location>
</feature>
<evidence type="ECO:0000256" key="5">
    <source>
        <dbReference type="ARBA" id="ARBA00023159"/>
    </source>
</evidence>
<keyword evidence="13" id="KW-1185">Reference proteome</keyword>
<evidence type="ECO:0000256" key="1">
    <source>
        <dbReference type="ARBA" id="ARBA00004123"/>
    </source>
</evidence>
<sequence length="614" mass="66664">MESKVIFQHLSIGPVSTKAKTLLSDLKSKFAEKSWNESMQLVRRCMEKTRDGRVCELIAECLRKVNEALNVSSMGAMVSRLEMISKQRGLGSHLSPTETVCYLTADLFYLEVLLLPDGAVEDVRVAHHGQPPVSSPSLLQLLRMKRFQEFSLKLKDLASFYNIPGESAEVKMKIFTALQHLETDLFKISHLPSLSQAPQLPQLCAFSPLSRSLRETDLHVDLIMNGRIGNVQPGREGAPLSIEYFISPLEVLARLSSSGADAAGGGRVALVTAGSTDAPHRLQTDSLIPSPPQLDSSGSPVFLPLSESGSTMLPATFLLKLQPPLPVLHSFIETMSELTGGVMAGEHQQKAPLPKLLMDTSRKLESGSSSGTDADHFHVVCFTPVEHLPDSECHSYVFSGADWNSWGARLLHAVPFLHPGHVPGLLNILRHQTAINVLLESCFGTSSKHTDTGSACELWCELLPDADHGFSVTFSLENSTQLAVLQVAVLDSRLVSCRLLIPDLPDHHLDEFISRVLRRCMSIPITMRVLRRKLSILRCRSTARSEPDPCSSASPASEECVVETLVSPAENLTAFSSSPALCSDESSTAAPVNASPGASLGSDWASGGLPHELH</sequence>
<comment type="caution">
    <text evidence="12">The sequence shown here is derived from an EMBL/GenBank/DDBJ whole genome shotgun (WGS) entry which is preliminary data.</text>
</comment>
<dbReference type="PANTHER" id="PTHR12881">
    <property type="entry name" value="MEDIATOR OF RNA POLYMERASE II TRANSCRIPTION SUBUNIT 1"/>
    <property type="match status" value="1"/>
</dbReference>
<evidence type="ECO:0000256" key="3">
    <source>
        <dbReference type="ARBA" id="ARBA00020612"/>
    </source>
</evidence>
<evidence type="ECO:0000256" key="8">
    <source>
        <dbReference type="ARBA" id="ARBA00031254"/>
    </source>
</evidence>
<reference evidence="12 13" key="1">
    <citation type="journal article" date="2019" name="Sci. Data">
        <title>Hybrid genome assembly and annotation of Danionella translucida.</title>
        <authorList>
            <person name="Kadobianskyi M."/>
            <person name="Schulze L."/>
            <person name="Schuelke M."/>
            <person name="Judkewitz B."/>
        </authorList>
    </citation>
    <scope>NUCLEOTIDE SEQUENCE [LARGE SCALE GENOMIC DNA]</scope>
    <source>
        <strain evidence="12 13">Bolton</strain>
    </source>
</reference>
<keyword evidence="5 9" id="KW-0010">Activator</keyword>
<keyword evidence="6 9" id="KW-0804">Transcription</keyword>
<accession>A0A553QGW7</accession>
<dbReference type="EMBL" id="SRMA01025997">
    <property type="protein sequence ID" value="TRY89178.1"/>
    <property type="molecule type" value="Genomic_DNA"/>
</dbReference>
<dbReference type="GO" id="GO:0016592">
    <property type="term" value="C:mediator complex"/>
    <property type="evidence" value="ECO:0007669"/>
    <property type="project" value="InterPro"/>
</dbReference>
<dbReference type="InterPro" id="IPR051999">
    <property type="entry name" value="Mediator_complex_subunit_1"/>
</dbReference>
<evidence type="ECO:0000313" key="13">
    <source>
        <dbReference type="Proteomes" id="UP000316079"/>
    </source>
</evidence>
<comment type="subcellular location">
    <subcellularLocation>
        <location evidence="1 9">Nucleus</location>
    </subcellularLocation>
</comment>
<dbReference type="AlphaFoldDB" id="A0A553QGW7"/>
<evidence type="ECO:0000256" key="4">
    <source>
        <dbReference type="ARBA" id="ARBA00023015"/>
    </source>
</evidence>